<evidence type="ECO:0000256" key="1">
    <source>
        <dbReference type="ARBA" id="ARBA00004413"/>
    </source>
</evidence>
<proteinExistence type="inferred from homology"/>
<keyword evidence="12" id="KW-0282">Flagellum</keyword>
<evidence type="ECO:0000256" key="3">
    <source>
        <dbReference type="ARBA" id="ARBA00020392"/>
    </source>
</evidence>
<evidence type="ECO:0000256" key="9">
    <source>
        <dbReference type="ARBA" id="ARBA00023136"/>
    </source>
</evidence>
<keyword evidence="7" id="KW-1005">Bacterial flagellum biogenesis</keyword>
<keyword evidence="12" id="KW-0966">Cell projection</keyword>
<dbReference type="GO" id="GO:0044781">
    <property type="term" value="P:bacterial-type flagellum organization"/>
    <property type="evidence" value="ECO:0007669"/>
    <property type="project" value="UniProtKB-KW"/>
</dbReference>
<feature type="coiled-coil region" evidence="11">
    <location>
        <begin position="33"/>
        <end position="60"/>
    </location>
</feature>
<evidence type="ECO:0000256" key="11">
    <source>
        <dbReference type="SAM" id="Coils"/>
    </source>
</evidence>
<evidence type="ECO:0000313" key="13">
    <source>
        <dbReference type="Proteomes" id="UP000249260"/>
    </source>
</evidence>
<dbReference type="Gene3D" id="1.10.287.1700">
    <property type="match status" value="1"/>
</dbReference>
<accession>A0A328U0U9</accession>
<evidence type="ECO:0000256" key="4">
    <source>
        <dbReference type="ARBA" id="ARBA00022448"/>
    </source>
</evidence>
<dbReference type="AlphaFoldDB" id="A0A328U0U9"/>
<dbReference type="OrthoDB" id="2678901at2"/>
<comment type="caution">
    <text evidence="12">The sequence shown here is derived from an EMBL/GenBank/DDBJ whole genome shotgun (WGS) entry which is preliminary data.</text>
</comment>
<dbReference type="GO" id="GO:0006935">
    <property type="term" value="P:chemotaxis"/>
    <property type="evidence" value="ECO:0007669"/>
    <property type="project" value="UniProtKB-KW"/>
</dbReference>
<dbReference type="InterPro" id="IPR012823">
    <property type="entry name" value="Flagell_FliJ"/>
</dbReference>
<gene>
    <name evidence="12" type="primary">fliJ</name>
    <name evidence="12" type="ORF">DL346_12705</name>
</gene>
<keyword evidence="11" id="KW-0175">Coiled coil</keyword>
<dbReference type="InterPro" id="IPR053716">
    <property type="entry name" value="Flag_assembly_chemotaxis_eff"/>
</dbReference>
<keyword evidence="4" id="KW-0813">Transport</keyword>
<dbReference type="Pfam" id="PF02050">
    <property type="entry name" value="FliJ"/>
    <property type="match status" value="1"/>
</dbReference>
<dbReference type="Proteomes" id="UP000249260">
    <property type="component" value="Unassembled WGS sequence"/>
</dbReference>
<dbReference type="GO" id="GO:0015031">
    <property type="term" value="P:protein transport"/>
    <property type="evidence" value="ECO:0007669"/>
    <property type="project" value="UniProtKB-KW"/>
</dbReference>
<evidence type="ECO:0000256" key="2">
    <source>
        <dbReference type="ARBA" id="ARBA00010004"/>
    </source>
</evidence>
<dbReference type="NCBIfam" id="TIGR02473">
    <property type="entry name" value="flagell_FliJ"/>
    <property type="match status" value="1"/>
</dbReference>
<name>A0A328U0U9_9BACL</name>
<dbReference type="GO" id="GO:0071973">
    <property type="term" value="P:bacterial-type flagellum-dependent cell motility"/>
    <property type="evidence" value="ECO:0007669"/>
    <property type="project" value="InterPro"/>
</dbReference>
<keyword evidence="6" id="KW-0145">Chemotaxis</keyword>
<keyword evidence="13" id="KW-1185">Reference proteome</keyword>
<dbReference type="EMBL" id="QLUW01000002">
    <property type="protein sequence ID" value="RAP76260.1"/>
    <property type="molecule type" value="Genomic_DNA"/>
</dbReference>
<protein>
    <recommendedName>
        <fullName evidence="3">Flagellar FliJ protein</fullName>
    </recommendedName>
</protein>
<comment type="similarity">
    <text evidence="2">Belongs to the FliJ family.</text>
</comment>
<comment type="subcellular location">
    <subcellularLocation>
        <location evidence="1">Cell membrane</location>
        <topology evidence="1">Peripheral membrane protein</topology>
        <orientation evidence="1">Cytoplasmic side</orientation>
    </subcellularLocation>
</comment>
<dbReference type="RefSeq" id="WP_112882482.1">
    <property type="nucleotide sequence ID" value="NZ_QLUW01000002.1"/>
</dbReference>
<keyword evidence="8" id="KW-0653">Protein transport</keyword>
<evidence type="ECO:0000256" key="10">
    <source>
        <dbReference type="ARBA" id="ARBA00023225"/>
    </source>
</evidence>
<reference evidence="12 13" key="1">
    <citation type="submission" date="2018-06" db="EMBL/GenBank/DDBJ databases">
        <title>Paenibacillus montanisoli sp. nov., isolated from mountain area soil.</title>
        <authorList>
            <person name="Wu M."/>
        </authorList>
    </citation>
    <scope>NUCLEOTIDE SEQUENCE [LARGE SCALE GENOMIC DNA]</scope>
    <source>
        <strain evidence="12 13">RA17</strain>
    </source>
</reference>
<keyword evidence="12" id="KW-0969">Cilium</keyword>
<keyword evidence="9" id="KW-0472">Membrane</keyword>
<sequence length="148" mass="17286">MARFQYAYQKIVDLKTSAKSQAEWQLSVVVGKLQNEEKSLQTLLEERSSWSKRLQQVSNQAVALTDLMVMQEYIDYLNVSIKRKQIDVSKAETAVEEKRAVLSDRMRDEKVWQKSKENAMQRFRADMTVKEQNELDELATARFMYAAP</sequence>
<evidence type="ECO:0000313" key="12">
    <source>
        <dbReference type="EMBL" id="RAP76260.1"/>
    </source>
</evidence>
<dbReference type="GO" id="GO:0009288">
    <property type="term" value="C:bacterial-type flagellum"/>
    <property type="evidence" value="ECO:0007669"/>
    <property type="project" value="InterPro"/>
</dbReference>
<evidence type="ECO:0000256" key="7">
    <source>
        <dbReference type="ARBA" id="ARBA00022795"/>
    </source>
</evidence>
<keyword evidence="5" id="KW-1003">Cell membrane</keyword>
<organism evidence="12 13">
    <name type="scientific">Paenibacillus montanisoli</name>
    <dbReference type="NCBI Taxonomy" id="2081970"/>
    <lineage>
        <taxon>Bacteria</taxon>
        <taxon>Bacillati</taxon>
        <taxon>Bacillota</taxon>
        <taxon>Bacilli</taxon>
        <taxon>Bacillales</taxon>
        <taxon>Paenibacillaceae</taxon>
        <taxon>Paenibacillus</taxon>
    </lineage>
</organism>
<dbReference type="GO" id="GO:0005886">
    <property type="term" value="C:plasma membrane"/>
    <property type="evidence" value="ECO:0007669"/>
    <property type="project" value="UniProtKB-SubCell"/>
</dbReference>
<keyword evidence="10" id="KW-1006">Bacterial flagellum protein export</keyword>
<evidence type="ECO:0000256" key="5">
    <source>
        <dbReference type="ARBA" id="ARBA00022475"/>
    </source>
</evidence>
<evidence type="ECO:0000256" key="6">
    <source>
        <dbReference type="ARBA" id="ARBA00022500"/>
    </source>
</evidence>
<evidence type="ECO:0000256" key="8">
    <source>
        <dbReference type="ARBA" id="ARBA00022927"/>
    </source>
</evidence>